<feature type="signal peptide" evidence="7">
    <location>
        <begin position="1"/>
        <end position="26"/>
    </location>
</feature>
<dbReference type="GO" id="GO:0004674">
    <property type="term" value="F:protein serine/threonine kinase activity"/>
    <property type="evidence" value="ECO:0007669"/>
    <property type="project" value="UniProtKB-EC"/>
</dbReference>
<dbReference type="Pfam" id="PF13947">
    <property type="entry name" value="GUB_WAK_bind"/>
    <property type="match status" value="1"/>
</dbReference>
<evidence type="ECO:0000256" key="2">
    <source>
        <dbReference type="ARBA" id="ARBA00012513"/>
    </source>
</evidence>
<evidence type="ECO:0000256" key="5">
    <source>
        <dbReference type="ARBA" id="ARBA00047899"/>
    </source>
</evidence>
<sequence>MHPQLFPISCIFVAIVALIRLPASFAQGNEQYPNCSQLFQCGNIQGIGYPFWGGNRSQSCGHPSFQLDCTGEAPVLTIETRPYRVRSIDNATYVLTVARQEFWNDSCPQYLYNATLDTEHFSYAADTNDLALYYGCTALTLNNTIQNQFSCLANGTVGTFVNLEVLNSQCPAPLRFFIFDRSSLEFGPNFANPYLFYNCTTSFPGNYSDYPLTRAFSNSTYDSFTYLLTGGDSVNGAAITLLLVSHAAPVEIEGGQNGQIEESKDYAKLLTNGFTLEWSGTSCAECVNSGGNCESSDGNLVCFCPDGPH</sequence>
<keyword evidence="3 7" id="KW-0732">Signal</keyword>
<dbReference type="InterPro" id="IPR025287">
    <property type="entry name" value="WAK_GUB"/>
</dbReference>
<evidence type="ECO:0000256" key="3">
    <source>
        <dbReference type="ARBA" id="ARBA00022729"/>
    </source>
</evidence>
<comment type="caution">
    <text evidence="10">The sequence shown here is derived from an EMBL/GenBank/DDBJ whole genome shotgun (WGS) entry which is preliminary data.</text>
</comment>
<evidence type="ECO:0000256" key="7">
    <source>
        <dbReference type="SAM" id="SignalP"/>
    </source>
</evidence>
<dbReference type="GO" id="GO:0030247">
    <property type="term" value="F:polysaccharide binding"/>
    <property type="evidence" value="ECO:0007669"/>
    <property type="project" value="InterPro"/>
</dbReference>
<organism evidence="10 11">
    <name type="scientific">Rhododendron griersonianum</name>
    <dbReference type="NCBI Taxonomy" id="479676"/>
    <lineage>
        <taxon>Eukaryota</taxon>
        <taxon>Viridiplantae</taxon>
        <taxon>Streptophyta</taxon>
        <taxon>Embryophyta</taxon>
        <taxon>Tracheophyta</taxon>
        <taxon>Spermatophyta</taxon>
        <taxon>Magnoliopsida</taxon>
        <taxon>eudicotyledons</taxon>
        <taxon>Gunneridae</taxon>
        <taxon>Pentapetalae</taxon>
        <taxon>asterids</taxon>
        <taxon>Ericales</taxon>
        <taxon>Ericaceae</taxon>
        <taxon>Ericoideae</taxon>
        <taxon>Rhodoreae</taxon>
        <taxon>Rhododendron</taxon>
    </lineage>
</organism>
<dbReference type="PANTHER" id="PTHR33138:SF72">
    <property type="entry name" value="WALL-ASSOCIATED RECEPTOR KINASE CARBOXY-TERMINAL PROTEIN"/>
    <property type="match status" value="1"/>
</dbReference>
<dbReference type="InterPro" id="IPR032872">
    <property type="entry name" value="WAK_assoc_C"/>
</dbReference>
<dbReference type="PANTHER" id="PTHR33138">
    <property type="entry name" value="OS01G0690200 PROTEIN"/>
    <property type="match status" value="1"/>
</dbReference>
<dbReference type="AlphaFoldDB" id="A0AAV6J6T9"/>
<accession>A0AAV6J6T9</accession>
<evidence type="ECO:0000256" key="1">
    <source>
        <dbReference type="ARBA" id="ARBA00004167"/>
    </source>
</evidence>
<feature type="domain" description="Wall-associated receptor kinase C-terminal" evidence="9">
    <location>
        <begin position="249"/>
        <end position="307"/>
    </location>
</feature>
<evidence type="ECO:0000256" key="4">
    <source>
        <dbReference type="ARBA" id="ARBA00023180"/>
    </source>
</evidence>
<dbReference type="Pfam" id="PF14380">
    <property type="entry name" value="WAK_assoc"/>
    <property type="match status" value="1"/>
</dbReference>
<evidence type="ECO:0000259" key="8">
    <source>
        <dbReference type="Pfam" id="PF13947"/>
    </source>
</evidence>
<feature type="domain" description="Wall-associated receptor kinase galacturonan-binding" evidence="8">
    <location>
        <begin position="35"/>
        <end position="99"/>
    </location>
</feature>
<dbReference type="GO" id="GO:0016020">
    <property type="term" value="C:membrane"/>
    <property type="evidence" value="ECO:0007669"/>
    <property type="project" value="UniProtKB-SubCell"/>
</dbReference>
<dbReference type="EC" id="2.7.11.1" evidence="2"/>
<comment type="catalytic activity">
    <reaction evidence="6">
        <text>L-seryl-[protein] + ATP = O-phospho-L-seryl-[protein] + ADP + H(+)</text>
        <dbReference type="Rhea" id="RHEA:17989"/>
        <dbReference type="Rhea" id="RHEA-COMP:9863"/>
        <dbReference type="Rhea" id="RHEA-COMP:11604"/>
        <dbReference type="ChEBI" id="CHEBI:15378"/>
        <dbReference type="ChEBI" id="CHEBI:29999"/>
        <dbReference type="ChEBI" id="CHEBI:30616"/>
        <dbReference type="ChEBI" id="CHEBI:83421"/>
        <dbReference type="ChEBI" id="CHEBI:456216"/>
        <dbReference type="EC" id="2.7.11.1"/>
    </reaction>
</comment>
<evidence type="ECO:0000259" key="9">
    <source>
        <dbReference type="Pfam" id="PF14380"/>
    </source>
</evidence>
<keyword evidence="11" id="KW-1185">Reference proteome</keyword>
<proteinExistence type="predicted"/>
<comment type="subcellular location">
    <subcellularLocation>
        <location evidence="1">Membrane</location>
        <topology evidence="1">Single-pass membrane protein</topology>
    </subcellularLocation>
</comment>
<name>A0AAV6J6T9_9ERIC</name>
<comment type="catalytic activity">
    <reaction evidence="5">
        <text>L-threonyl-[protein] + ATP = O-phospho-L-threonyl-[protein] + ADP + H(+)</text>
        <dbReference type="Rhea" id="RHEA:46608"/>
        <dbReference type="Rhea" id="RHEA-COMP:11060"/>
        <dbReference type="Rhea" id="RHEA-COMP:11605"/>
        <dbReference type="ChEBI" id="CHEBI:15378"/>
        <dbReference type="ChEBI" id="CHEBI:30013"/>
        <dbReference type="ChEBI" id="CHEBI:30616"/>
        <dbReference type="ChEBI" id="CHEBI:61977"/>
        <dbReference type="ChEBI" id="CHEBI:456216"/>
        <dbReference type="EC" id="2.7.11.1"/>
    </reaction>
</comment>
<dbReference type="Proteomes" id="UP000823749">
    <property type="component" value="Chromosome 8"/>
</dbReference>
<evidence type="ECO:0000256" key="6">
    <source>
        <dbReference type="ARBA" id="ARBA00048679"/>
    </source>
</evidence>
<keyword evidence="4" id="KW-0325">Glycoprotein</keyword>
<reference evidence="10" key="1">
    <citation type="submission" date="2020-08" db="EMBL/GenBank/DDBJ databases">
        <title>Plant Genome Project.</title>
        <authorList>
            <person name="Zhang R.-G."/>
        </authorList>
    </citation>
    <scope>NUCLEOTIDE SEQUENCE</scope>
    <source>
        <strain evidence="10">WSP0</strain>
        <tissue evidence="10">Leaf</tissue>
    </source>
</reference>
<protein>
    <recommendedName>
        <fullName evidence="2">non-specific serine/threonine protein kinase</fullName>
        <ecNumber evidence="2">2.7.11.1</ecNumber>
    </recommendedName>
</protein>
<gene>
    <name evidence="10" type="ORF">RHGRI_023292</name>
</gene>
<evidence type="ECO:0000313" key="11">
    <source>
        <dbReference type="Proteomes" id="UP000823749"/>
    </source>
</evidence>
<evidence type="ECO:0000313" key="10">
    <source>
        <dbReference type="EMBL" id="KAG5535472.1"/>
    </source>
</evidence>
<dbReference type="EMBL" id="JACTNZ010000008">
    <property type="protein sequence ID" value="KAG5535472.1"/>
    <property type="molecule type" value="Genomic_DNA"/>
</dbReference>
<feature type="chain" id="PRO_5043496016" description="non-specific serine/threonine protein kinase" evidence="7">
    <location>
        <begin position="27"/>
        <end position="309"/>
    </location>
</feature>